<dbReference type="CDD" id="cd07560">
    <property type="entry name" value="Peptidase_S41_CPP"/>
    <property type="match status" value="1"/>
</dbReference>
<evidence type="ECO:0000256" key="9">
    <source>
        <dbReference type="ARBA" id="ARBA00066637"/>
    </source>
</evidence>
<evidence type="ECO:0000256" key="3">
    <source>
        <dbReference type="ARBA" id="ARBA00022670"/>
    </source>
</evidence>
<keyword evidence="5" id="KW-0720">Serine protease</keyword>
<feature type="domain" description="PDZ" evidence="11">
    <location>
        <begin position="242"/>
        <end position="316"/>
    </location>
</feature>
<dbReference type="InterPro" id="IPR036034">
    <property type="entry name" value="PDZ_sf"/>
</dbReference>
<comment type="catalytic activity">
    <reaction evidence="7">
        <text>The enzyme shows specific recognition of a C-terminal tripeptide, Xaa-Yaa-Zaa, in which Xaa is preferably Ala or Leu, Yaa is preferably Ala or Tyr, and Zaa is preferably Ala, but then cleaves at a variable distance from the C-terminus. A typical cleavage is -Ala-Ala-|-Arg-Ala-Ala-Lys-Glu-Asn-Tyr-Ala-Leu-Ala-Ala.</text>
        <dbReference type="EC" id="3.4.21.102"/>
    </reaction>
</comment>
<dbReference type="Pfam" id="PF03572">
    <property type="entry name" value="Peptidase_S41"/>
    <property type="match status" value="1"/>
</dbReference>
<dbReference type="InterPro" id="IPR041489">
    <property type="entry name" value="PDZ_6"/>
</dbReference>
<accession>A0ABD1Y959</accession>
<dbReference type="SMART" id="SM00245">
    <property type="entry name" value="TSPc"/>
    <property type="match status" value="1"/>
</dbReference>
<evidence type="ECO:0000256" key="2">
    <source>
        <dbReference type="ARBA" id="ARBA00009179"/>
    </source>
</evidence>
<dbReference type="InterPro" id="IPR005151">
    <property type="entry name" value="Tail-specific_protease"/>
</dbReference>
<dbReference type="SUPFAM" id="SSF52096">
    <property type="entry name" value="ClpP/crotonase"/>
    <property type="match status" value="1"/>
</dbReference>
<comment type="function">
    <text evidence="8">Protease involved in the C-terminal processing of the chloroplastic D1 protein of photosystem II. This proteolytic processing is necessary to allow the light-driven assembly of the tetranuclear manganese cluster, which is responsible for photosynthetic water oxidation.</text>
</comment>
<protein>
    <recommendedName>
        <fullName evidence="9">C-terminal processing peptidase</fullName>
        <ecNumber evidence="9">3.4.21.102</ecNumber>
    </recommendedName>
</protein>
<evidence type="ECO:0000256" key="7">
    <source>
        <dbReference type="ARBA" id="ARBA00051784"/>
    </source>
</evidence>
<dbReference type="CDD" id="cd06782">
    <property type="entry name" value="cpPDZ_CPP-like"/>
    <property type="match status" value="1"/>
</dbReference>
<evidence type="ECO:0000256" key="1">
    <source>
        <dbReference type="ARBA" id="ARBA00004456"/>
    </source>
</evidence>
<dbReference type="PANTHER" id="PTHR32060:SF7">
    <property type="entry name" value="CARBOXYL-TERMINAL-PROCESSING PEPTIDASE 2, CHLOROPLASTIC"/>
    <property type="match status" value="1"/>
</dbReference>
<dbReference type="SMART" id="SM00228">
    <property type="entry name" value="PDZ"/>
    <property type="match status" value="1"/>
</dbReference>
<evidence type="ECO:0000313" key="12">
    <source>
        <dbReference type="EMBL" id="KAL2621949.1"/>
    </source>
</evidence>
<keyword evidence="13" id="KW-1185">Reference proteome</keyword>
<evidence type="ECO:0000313" key="13">
    <source>
        <dbReference type="Proteomes" id="UP001605036"/>
    </source>
</evidence>
<evidence type="ECO:0000256" key="10">
    <source>
        <dbReference type="SAM" id="Phobius"/>
    </source>
</evidence>
<feature type="transmembrane region" description="Helical" evidence="10">
    <location>
        <begin position="120"/>
        <end position="147"/>
    </location>
</feature>
<comment type="subcellular location">
    <subcellularLocation>
        <location evidence="1">Plastid</location>
        <location evidence="1">Chloroplast thylakoid lumen</location>
    </subcellularLocation>
</comment>
<dbReference type="EC" id="3.4.21.102" evidence="9"/>
<dbReference type="AlphaFoldDB" id="A0ABD1Y959"/>
<keyword evidence="10" id="KW-0472">Membrane</keyword>
<dbReference type="GO" id="GO:0006508">
    <property type="term" value="P:proteolysis"/>
    <property type="evidence" value="ECO:0007669"/>
    <property type="project" value="UniProtKB-KW"/>
</dbReference>
<dbReference type="NCBIfam" id="TIGR00225">
    <property type="entry name" value="prc"/>
    <property type="match status" value="1"/>
</dbReference>
<keyword evidence="10" id="KW-0812">Transmembrane</keyword>
<name>A0ABD1Y959_9MARC</name>
<dbReference type="FunFam" id="3.90.226.10:FF:000043">
    <property type="entry name" value="carboxyl-terminal-processing peptidase 2, chloroplastic"/>
    <property type="match status" value="1"/>
</dbReference>
<dbReference type="FunFam" id="2.30.42.10:FF:000063">
    <property type="entry name" value="Peptidase, S41 family"/>
    <property type="match status" value="1"/>
</dbReference>
<dbReference type="InterPro" id="IPR004447">
    <property type="entry name" value="Peptidase_S41A"/>
</dbReference>
<evidence type="ECO:0000256" key="4">
    <source>
        <dbReference type="ARBA" id="ARBA00022801"/>
    </source>
</evidence>
<keyword evidence="3" id="KW-0645">Protease</keyword>
<keyword evidence="6" id="KW-0793">Thylakoid</keyword>
<dbReference type="InterPro" id="IPR029045">
    <property type="entry name" value="ClpP/crotonase-like_dom_sf"/>
</dbReference>
<dbReference type="Gene3D" id="3.90.226.10">
    <property type="entry name" value="2-enoyl-CoA Hydratase, Chain A, domain 1"/>
    <property type="match status" value="1"/>
</dbReference>
<comment type="similarity">
    <text evidence="2">Belongs to the peptidase S41A family.</text>
</comment>
<dbReference type="Proteomes" id="UP001605036">
    <property type="component" value="Unassembled WGS sequence"/>
</dbReference>
<gene>
    <name evidence="12" type="ORF">R1flu_002154</name>
</gene>
<dbReference type="Gene3D" id="3.30.750.44">
    <property type="match status" value="1"/>
</dbReference>
<dbReference type="GO" id="GO:0009543">
    <property type="term" value="C:chloroplast thylakoid lumen"/>
    <property type="evidence" value="ECO:0007669"/>
    <property type="project" value="UniProtKB-SubCell"/>
</dbReference>
<sequence>MAMASTSSHQQLQLGLGNSAFGGHNRGRGAVVVGVDYLKRVVGSQGRIAAIFDGELQSLRRQGLIFRMARLNLMKNLGKSNFLWFPLFRGTVESAPEATKSAQEMKLQSQWFPAAKRRGLVFLIGSAVIALLVVSGPTTCTLAPYALSPCALQPAYCAGERQVRRKMSDALTEENLLFLEAWRAVDRAYVDKSFNGQSWFRYREDALRKEPMNTREETYTAIKKMLATLDDPFTRFLEPEKFKSLKSGTSGALTGVGLEVGFDVSSGGASEDLVVVSPVSGGPAGRAGILPGDLILAIDGVATHGMGLYDAAQRLQGPLNSAVELTVLNKTTTAPKTVTVLREKITLNPVTWKLCEIPRSDKDPAKIGYIRLSTFNSNSSRAVRTAIENLRDSGATSFVLDIRNNSGGLFPAGVEIAKMWLDKGVIAYISDSKGVRDIYETDGEEAIATTEPLTVLVNRGTASASEVLAGALKDNKRALIVGEPTFGKGRIQSIFELSDGSGMAVTVARYETPAHINIDKVGITPDLRLTADDEQVGY</sequence>
<evidence type="ECO:0000256" key="6">
    <source>
        <dbReference type="ARBA" id="ARBA00023078"/>
    </source>
</evidence>
<dbReference type="PANTHER" id="PTHR32060">
    <property type="entry name" value="TAIL-SPECIFIC PROTEASE"/>
    <property type="match status" value="1"/>
</dbReference>
<reference evidence="12 13" key="1">
    <citation type="submission" date="2024-09" db="EMBL/GenBank/DDBJ databases">
        <title>Chromosome-scale assembly of Riccia fluitans.</title>
        <authorList>
            <person name="Paukszto L."/>
            <person name="Sawicki J."/>
            <person name="Karawczyk K."/>
            <person name="Piernik-Szablinska J."/>
            <person name="Szczecinska M."/>
            <person name="Mazdziarz M."/>
        </authorList>
    </citation>
    <scope>NUCLEOTIDE SEQUENCE [LARGE SCALE GENOMIC DNA]</scope>
    <source>
        <strain evidence="12">Rf_01</strain>
        <tissue evidence="12">Aerial parts of the thallus</tissue>
    </source>
</reference>
<dbReference type="FunFam" id="3.30.750.44:FF:000002">
    <property type="entry name" value="carboxyl-terminal-processing peptidase 2, chloroplastic"/>
    <property type="match status" value="1"/>
</dbReference>
<dbReference type="SUPFAM" id="SSF50156">
    <property type="entry name" value="PDZ domain-like"/>
    <property type="match status" value="1"/>
</dbReference>
<dbReference type="Gene3D" id="2.30.42.10">
    <property type="match status" value="1"/>
</dbReference>
<dbReference type="Pfam" id="PF17820">
    <property type="entry name" value="PDZ_6"/>
    <property type="match status" value="1"/>
</dbReference>
<evidence type="ECO:0000256" key="5">
    <source>
        <dbReference type="ARBA" id="ARBA00022825"/>
    </source>
</evidence>
<dbReference type="PROSITE" id="PS50106">
    <property type="entry name" value="PDZ"/>
    <property type="match status" value="1"/>
</dbReference>
<keyword evidence="4" id="KW-0378">Hydrolase</keyword>
<dbReference type="EMBL" id="JBHFFA010000006">
    <property type="protein sequence ID" value="KAL2621949.1"/>
    <property type="molecule type" value="Genomic_DNA"/>
</dbReference>
<dbReference type="InterPro" id="IPR001478">
    <property type="entry name" value="PDZ"/>
</dbReference>
<proteinExistence type="inferred from homology"/>
<keyword evidence="10" id="KW-1133">Transmembrane helix</keyword>
<dbReference type="GO" id="GO:0004252">
    <property type="term" value="F:serine-type endopeptidase activity"/>
    <property type="evidence" value="ECO:0007669"/>
    <property type="project" value="UniProtKB-EC"/>
</dbReference>
<evidence type="ECO:0000256" key="8">
    <source>
        <dbReference type="ARBA" id="ARBA00060065"/>
    </source>
</evidence>
<comment type="caution">
    <text evidence="12">The sequence shown here is derived from an EMBL/GenBank/DDBJ whole genome shotgun (WGS) entry which is preliminary data.</text>
</comment>
<evidence type="ECO:0000259" key="11">
    <source>
        <dbReference type="PROSITE" id="PS50106"/>
    </source>
</evidence>
<organism evidence="12 13">
    <name type="scientific">Riccia fluitans</name>
    <dbReference type="NCBI Taxonomy" id="41844"/>
    <lineage>
        <taxon>Eukaryota</taxon>
        <taxon>Viridiplantae</taxon>
        <taxon>Streptophyta</taxon>
        <taxon>Embryophyta</taxon>
        <taxon>Marchantiophyta</taxon>
        <taxon>Marchantiopsida</taxon>
        <taxon>Marchantiidae</taxon>
        <taxon>Marchantiales</taxon>
        <taxon>Ricciaceae</taxon>
        <taxon>Riccia</taxon>
    </lineage>
</organism>